<keyword evidence="1 6" id="KW-0597">Phosphoprotein</keyword>
<dbReference type="CDD" id="cd00383">
    <property type="entry name" value="trans_reg_C"/>
    <property type="match status" value="1"/>
</dbReference>
<sequence length="246" mass="26976">MGTIATNADKPYTARSASSVHRILVVEDEAKVAHELVSALGEHGFTVELARAGGEGLQRLLHGQYDCVVLDRLLPEIDGMSILATARNVGIKTPVLVLSALGAADERVRGLRNGADDYLTKPFSFDELTARIDVLLRRHSDTDTGASLRVGDLHLDRDNGTVTRAGVPVSLKPREMRLLEYLMRNANQVVTRALLFESVWKYQHDVQTNVIDVHIARLRKKISLDGACSAMIDTVRGTGYVLHADD</sequence>
<evidence type="ECO:0000256" key="2">
    <source>
        <dbReference type="ARBA" id="ARBA00023012"/>
    </source>
</evidence>
<dbReference type="InterPro" id="IPR001789">
    <property type="entry name" value="Sig_transdc_resp-reg_receiver"/>
</dbReference>
<keyword evidence="2" id="KW-0902">Two-component regulatory system</keyword>
<evidence type="ECO:0000256" key="7">
    <source>
        <dbReference type="PROSITE-ProRule" id="PRU01091"/>
    </source>
</evidence>
<keyword evidence="4 7" id="KW-0238">DNA-binding</keyword>
<reference evidence="10 11" key="1">
    <citation type="submission" date="2019-08" db="EMBL/GenBank/DDBJ databases">
        <authorList>
            <person name="Peeters C."/>
        </authorList>
    </citation>
    <scope>NUCLEOTIDE SEQUENCE [LARGE SCALE GENOMIC DNA]</scope>
    <source>
        <strain evidence="10 11">LMG 31110</strain>
    </source>
</reference>
<dbReference type="SUPFAM" id="SSF52172">
    <property type="entry name" value="CheY-like"/>
    <property type="match status" value="1"/>
</dbReference>
<organism evidence="10 11">
    <name type="scientific">Pandoraea communis</name>
    <dbReference type="NCBI Taxonomy" id="2508297"/>
    <lineage>
        <taxon>Bacteria</taxon>
        <taxon>Pseudomonadati</taxon>
        <taxon>Pseudomonadota</taxon>
        <taxon>Betaproteobacteria</taxon>
        <taxon>Burkholderiales</taxon>
        <taxon>Burkholderiaceae</taxon>
        <taxon>Pandoraea</taxon>
    </lineage>
</organism>
<dbReference type="RefSeq" id="WP_010804307.1">
    <property type="nucleotide sequence ID" value="NZ_CABPSJ010000002.1"/>
</dbReference>
<dbReference type="GO" id="GO:0006355">
    <property type="term" value="P:regulation of DNA-templated transcription"/>
    <property type="evidence" value="ECO:0007669"/>
    <property type="project" value="InterPro"/>
</dbReference>
<dbReference type="GO" id="GO:0032993">
    <property type="term" value="C:protein-DNA complex"/>
    <property type="evidence" value="ECO:0007669"/>
    <property type="project" value="TreeGrafter"/>
</dbReference>
<dbReference type="FunFam" id="1.10.10.10:FF:000005">
    <property type="entry name" value="Two-component system response regulator"/>
    <property type="match status" value="1"/>
</dbReference>
<dbReference type="Gene3D" id="6.10.250.690">
    <property type="match status" value="1"/>
</dbReference>
<evidence type="ECO:0000256" key="1">
    <source>
        <dbReference type="ARBA" id="ARBA00022553"/>
    </source>
</evidence>
<name>A0A5E4U1Y7_9BURK</name>
<evidence type="ECO:0000256" key="4">
    <source>
        <dbReference type="ARBA" id="ARBA00023125"/>
    </source>
</evidence>
<dbReference type="Gene3D" id="1.10.10.10">
    <property type="entry name" value="Winged helix-like DNA-binding domain superfamily/Winged helix DNA-binding domain"/>
    <property type="match status" value="1"/>
</dbReference>
<evidence type="ECO:0000256" key="5">
    <source>
        <dbReference type="ARBA" id="ARBA00023163"/>
    </source>
</evidence>
<dbReference type="InterPro" id="IPR036388">
    <property type="entry name" value="WH-like_DNA-bd_sf"/>
</dbReference>
<feature type="domain" description="Response regulatory" evidence="8">
    <location>
        <begin position="22"/>
        <end position="136"/>
    </location>
</feature>
<dbReference type="InterPro" id="IPR011006">
    <property type="entry name" value="CheY-like_superfamily"/>
</dbReference>
<dbReference type="OrthoDB" id="9802426at2"/>
<dbReference type="PANTHER" id="PTHR48111:SF76">
    <property type="entry name" value="TWO-COMPONENT RESPONSE REGULATOR"/>
    <property type="match status" value="1"/>
</dbReference>
<evidence type="ECO:0000256" key="6">
    <source>
        <dbReference type="PROSITE-ProRule" id="PRU00169"/>
    </source>
</evidence>
<dbReference type="GO" id="GO:0005829">
    <property type="term" value="C:cytosol"/>
    <property type="evidence" value="ECO:0007669"/>
    <property type="project" value="TreeGrafter"/>
</dbReference>
<proteinExistence type="predicted"/>
<evidence type="ECO:0000313" key="10">
    <source>
        <dbReference type="EMBL" id="VVD94196.1"/>
    </source>
</evidence>
<dbReference type="InterPro" id="IPR001867">
    <property type="entry name" value="OmpR/PhoB-type_DNA-bd"/>
</dbReference>
<evidence type="ECO:0000259" key="8">
    <source>
        <dbReference type="PROSITE" id="PS50110"/>
    </source>
</evidence>
<keyword evidence="5" id="KW-0804">Transcription</keyword>
<dbReference type="PROSITE" id="PS51755">
    <property type="entry name" value="OMPR_PHOB"/>
    <property type="match status" value="1"/>
</dbReference>
<feature type="domain" description="OmpR/PhoB-type" evidence="9">
    <location>
        <begin position="145"/>
        <end position="244"/>
    </location>
</feature>
<dbReference type="EMBL" id="CABPSJ010000002">
    <property type="protein sequence ID" value="VVD94196.1"/>
    <property type="molecule type" value="Genomic_DNA"/>
</dbReference>
<dbReference type="Pfam" id="PF00486">
    <property type="entry name" value="Trans_reg_C"/>
    <property type="match status" value="1"/>
</dbReference>
<dbReference type="Pfam" id="PF00072">
    <property type="entry name" value="Response_reg"/>
    <property type="match status" value="1"/>
</dbReference>
<dbReference type="SMART" id="SM00448">
    <property type="entry name" value="REC"/>
    <property type="match status" value="1"/>
</dbReference>
<evidence type="ECO:0000256" key="3">
    <source>
        <dbReference type="ARBA" id="ARBA00023015"/>
    </source>
</evidence>
<dbReference type="GO" id="GO:0000156">
    <property type="term" value="F:phosphorelay response regulator activity"/>
    <property type="evidence" value="ECO:0007669"/>
    <property type="project" value="TreeGrafter"/>
</dbReference>
<keyword evidence="3" id="KW-0805">Transcription regulation</keyword>
<gene>
    <name evidence="10" type="ORF">PCO31110_01792</name>
</gene>
<feature type="DNA-binding region" description="OmpR/PhoB-type" evidence="7">
    <location>
        <begin position="145"/>
        <end position="244"/>
    </location>
</feature>
<feature type="modified residue" description="4-aspartylphosphate" evidence="6">
    <location>
        <position position="71"/>
    </location>
</feature>
<dbReference type="SMART" id="SM00862">
    <property type="entry name" value="Trans_reg_C"/>
    <property type="match status" value="1"/>
</dbReference>
<dbReference type="InterPro" id="IPR039420">
    <property type="entry name" value="WalR-like"/>
</dbReference>
<dbReference type="GO" id="GO:0000976">
    <property type="term" value="F:transcription cis-regulatory region binding"/>
    <property type="evidence" value="ECO:0007669"/>
    <property type="project" value="TreeGrafter"/>
</dbReference>
<dbReference type="PROSITE" id="PS50110">
    <property type="entry name" value="RESPONSE_REGULATORY"/>
    <property type="match status" value="1"/>
</dbReference>
<dbReference type="Gene3D" id="3.40.50.2300">
    <property type="match status" value="1"/>
</dbReference>
<accession>A0A5E4U1Y7</accession>
<evidence type="ECO:0000313" key="11">
    <source>
        <dbReference type="Proteomes" id="UP000337189"/>
    </source>
</evidence>
<dbReference type="Proteomes" id="UP000337189">
    <property type="component" value="Unassembled WGS sequence"/>
</dbReference>
<evidence type="ECO:0000259" key="9">
    <source>
        <dbReference type="PROSITE" id="PS51755"/>
    </source>
</evidence>
<dbReference type="PANTHER" id="PTHR48111">
    <property type="entry name" value="REGULATOR OF RPOS"/>
    <property type="match status" value="1"/>
</dbReference>
<dbReference type="AlphaFoldDB" id="A0A5E4U1Y7"/>
<protein>
    <submittedName>
        <fullName evidence="10">Putative two-component response regulator transcriptional regulatory protein</fullName>
    </submittedName>
</protein>